<gene>
    <name evidence="2" type="ORF">GGR23_003784</name>
</gene>
<dbReference type="InterPro" id="IPR003439">
    <property type="entry name" value="ABC_transporter-like_ATP-bd"/>
</dbReference>
<keyword evidence="3" id="KW-1185">Reference proteome</keyword>
<name>A0A7W6J897_9HYPH</name>
<proteinExistence type="predicted"/>
<keyword evidence="2" id="KW-0645">Protease</keyword>
<dbReference type="Pfam" id="PF00005">
    <property type="entry name" value="ABC_tran"/>
    <property type="match status" value="1"/>
</dbReference>
<feature type="domain" description="ABC transporter" evidence="1">
    <location>
        <begin position="11"/>
        <end position="188"/>
    </location>
</feature>
<dbReference type="SUPFAM" id="SSF52540">
    <property type="entry name" value="P-loop containing nucleoside triphosphate hydrolases"/>
    <property type="match status" value="1"/>
</dbReference>
<evidence type="ECO:0000313" key="2">
    <source>
        <dbReference type="EMBL" id="MBB4066567.1"/>
    </source>
</evidence>
<evidence type="ECO:0000259" key="1">
    <source>
        <dbReference type="PROSITE" id="PS50893"/>
    </source>
</evidence>
<organism evidence="2 3">
    <name type="scientific">Gellertiella hungarica</name>
    <dbReference type="NCBI Taxonomy" id="1572859"/>
    <lineage>
        <taxon>Bacteria</taxon>
        <taxon>Pseudomonadati</taxon>
        <taxon>Pseudomonadota</taxon>
        <taxon>Alphaproteobacteria</taxon>
        <taxon>Hyphomicrobiales</taxon>
        <taxon>Rhizobiaceae</taxon>
        <taxon>Gellertiella</taxon>
    </lineage>
</organism>
<evidence type="ECO:0000313" key="3">
    <source>
        <dbReference type="Proteomes" id="UP000528286"/>
    </source>
</evidence>
<dbReference type="GO" id="GO:0005524">
    <property type="term" value="F:ATP binding"/>
    <property type="evidence" value="ECO:0007669"/>
    <property type="project" value="InterPro"/>
</dbReference>
<dbReference type="EMBL" id="JACIEZ010000010">
    <property type="protein sequence ID" value="MBB4066567.1"/>
    <property type="molecule type" value="Genomic_DNA"/>
</dbReference>
<dbReference type="PANTHER" id="PTHR43394">
    <property type="entry name" value="ATP-DEPENDENT PERMEASE MDL1, MITOCHONDRIAL"/>
    <property type="match status" value="1"/>
</dbReference>
<dbReference type="PROSITE" id="PS50893">
    <property type="entry name" value="ABC_TRANSPORTER_2"/>
    <property type="match status" value="1"/>
</dbReference>
<reference evidence="2 3" key="1">
    <citation type="submission" date="2020-08" db="EMBL/GenBank/DDBJ databases">
        <title>Genomic Encyclopedia of Type Strains, Phase IV (KMG-IV): sequencing the most valuable type-strain genomes for metagenomic binning, comparative biology and taxonomic classification.</title>
        <authorList>
            <person name="Goeker M."/>
        </authorList>
    </citation>
    <scope>NUCLEOTIDE SEQUENCE [LARGE SCALE GENOMIC DNA]</scope>
    <source>
        <strain evidence="2 3">DSM 29853</strain>
    </source>
</reference>
<dbReference type="Gene3D" id="3.40.50.300">
    <property type="entry name" value="P-loop containing nucleotide triphosphate hydrolases"/>
    <property type="match status" value="1"/>
</dbReference>
<dbReference type="AlphaFoldDB" id="A0A7W6J897"/>
<protein>
    <submittedName>
        <fullName evidence="2">ABC-type protease/lipase transport system fused ATPase/permease subunit</fullName>
    </submittedName>
</protein>
<dbReference type="InterPro" id="IPR027417">
    <property type="entry name" value="P-loop_NTPase"/>
</dbReference>
<dbReference type="GO" id="GO:0016887">
    <property type="term" value="F:ATP hydrolysis activity"/>
    <property type="evidence" value="ECO:0007669"/>
    <property type="project" value="InterPro"/>
</dbReference>
<comment type="caution">
    <text evidence="2">The sequence shown here is derived from an EMBL/GenBank/DDBJ whole genome shotgun (WGS) entry which is preliminary data.</text>
</comment>
<dbReference type="InterPro" id="IPR039421">
    <property type="entry name" value="Type_1_exporter"/>
</dbReference>
<sequence length="209" mass="22268">MGILPPTAGTVRLDGANITQWPKTHLGRYLGYLPQEVELFPESVAANICRFERVDDHLVIEAAKLAGVHELILQLPQGYDTIIGPGGTLLSGGYRQRIGLARAVYGMPKFVLLDEPSSNLDAVGDQALGHAIHNLRANGTTVIIISHRSGTIASVDKLLLLKDGQVEAFGDRQSIMNRFAAPTTPQKPAQPVKVINVKPPAAAGQGGQA</sequence>
<dbReference type="GO" id="GO:0008233">
    <property type="term" value="F:peptidase activity"/>
    <property type="evidence" value="ECO:0007669"/>
    <property type="project" value="UniProtKB-KW"/>
</dbReference>
<accession>A0A7W6J897</accession>
<keyword evidence="2" id="KW-0378">Hydrolase</keyword>
<dbReference type="Proteomes" id="UP000528286">
    <property type="component" value="Unassembled WGS sequence"/>
</dbReference>
<dbReference type="GO" id="GO:0006508">
    <property type="term" value="P:proteolysis"/>
    <property type="evidence" value="ECO:0007669"/>
    <property type="project" value="UniProtKB-KW"/>
</dbReference>